<feature type="non-terminal residue" evidence="1">
    <location>
        <position position="1"/>
    </location>
</feature>
<dbReference type="AlphaFoldDB" id="A0A9N9DEU3"/>
<dbReference type="EMBL" id="CAJVPP010003584">
    <property type="protein sequence ID" value="CAG8632967.1"/>
    <property type="molecule type" value="Genomic_DNA"/>
</dbReference>
<reference evidence="1" key="1">
    <citation type="submission" date="2021-06" db="EMBL/GenBank/DDBJ databases">
        <authorList>
            <person name="Kallberg Y."/>
            <person name="Tangrot J."/>
            <person name="Rosling A."/>
        </authorList>
    </citation>
    <scope>NUCLEOTIDE SEQUENCE</scope>
    <source>
        <strain evidence="1">87-6 pot B 2015</strain>
    </source>
</reference>
<gene>
    <name evidence="1" type="ORF">FMOSSE_LOCUS10583</name>
</gene>
<organism evidence="1 2">
    <name type="scientific">Funneliformis mosseae</name>
    <name type="common">Endomycorrhizal fungus</name>
    <name type="synonym">Glomus mosseae</name>
    <dbReference type="NCBI Taxonomy" id="27381"/>
    <lineage>
        <taxon>Eukaryota</taxon>
        <taxon>Fungi</taxon>
        <taxon>Fungi incertae sedis</taxon>
        <taxon>Mucoromycota</taxon>
        <taxon>Glomeromycotina</taxon>
        <taxon>Glomeromycetes</taxon>
        <taxon>Glomerales</taxon>
        <taxon>Glomeraceae</taxon>
        <taxon>Funneliformis</taxon>
    </lineage>
</organism>
<keyword evidence="2" id="KW-1185">Reference proteome</keyword>
<proteinExistence type="predicted"/>
<dbReference type="Proteomes" id="UP000789375">
    <property type="component" value="Unassembled WGS sequence"/>
</dbReference>
<name>A0A9N9DEU3_FUNMO</name>
<evidence type="ECO:0000313" key="2">
    <source>
        <dbReference type="Proteomes" id="UP000789375"/>
    </source>
</evidence>
<accession>A0A9N9DEU3</accession>
<sequence>VNEGQKNIIGQQIIKVAESICIFGEIYEATIEGIFGNWDVKVYVGKSDDKWNYLKEGFYDEISLMLELGLKYI</sequence>
<comment type="caution">
    <text evidence="1">The sequence shown here is derived from an EMBL/GenBank/DDBJ whole genome shotgun (WGS) entry which is preliminary data.</text>
</comment>
<protein>
    <submittedName>
        <fullName evidence="1">13973_t:CDS:1</fullName>
    </submittedName>
</protein>
<evidence type="ECO:0000313" key="1">
    <source>
        <dbReference type="EMBL" id="CAG8632967.1"/>
    </source>
</evidence>